<keyword evidence="4" id="KW-0309">Germination</keyword>
<dbReference type="PANTHER" id="PTHR34975:SF2">
    <property type="entry name" value="SPORE GERMINATION PROTEIN A2"/>
    <property type="match status" value="1"/>
</dbReference>
<dbReference type="EMBL" id="JBHUEO010000041">
    <property type="protein sequence ID" value="MFD1707727.1"/>
    <property type="molecule type" value="Genomic_DNA"/>
</dbReference>
<evidence type="ECO:0000256" key="5">
    <source>
        <dbReference type="ARBA" id="ARBA00022692"/>
    </source>
</evidence>
<proteinExistence type="inferred from homology"/>
<evidence type="ECO:0000313" key="9">
    <source>
        <dbReference type="EMBL" id="MFD1707727.1"/>
    </source>
</evidence>
<evidence type="ECO:0000256" key="7">
    <source>
        <dbReference type="ARBA" id="ARBA00023136"/>
    </source>
</evidence>
<dbReference type="RefSeq" id="WP_380774524.1">
    <property type="nucleotide sequence ID" value="NZ_JBHUEO010000041.1"/>
</dbReference>
<keyword evidence="5 8" id="KW-0812">Transmembrane</keyword>
<protein>
    <submittedName>
        <fullName evidence="9">Endospore germination permease</fullName>
    </submittedName>
</protein>
<keyword evidence="7 8" id="KW-0472">Membrane</keyword>
<dbReference type="PANTHER" id="PTHR34975">
    <property type="entry name" value="SPORE GERMINATION PROTEIN A2"/>
    <property type="match status" value="1"/>
</dbReference>
<feature type="transmembrane region" description="Helical" evidence="8">
    <location>
        <begin position="223"/>
        <end position="244"/>
    </location>
</feature>
<dbReference type="Pfam" id="PF03845">
    <property type="entry name" value="Spore_permease"/>
    <property type="match status" value="1"/>
</dbReference>
<dbReference type="Gene3D" id="1.20.1740.10">
    <property type="entry name" value="Amino acid/polyamine transporter I"/>
    <property type="match status" value="1"/>
</dbReference>
<keyword evidence="6 8" id="KW-1133">Transmembrane helix</keyword>
<feature type="transmembrane region" description="Helical" evidence="8">
    <location>
        <begin position="275"/>
        <end position="300"/>
    </location>
</feature>
<evidence type="ECO:0000256" key="6">
    <source>
        <dbReference type="ARBA" id="ARBA00022989"/>
    </source>
</evidence>
<evidence type="ECO:0000256" key="1">
    <source>
        <dbReference type="ARBA" id="ARBA00004141"/>
    </source>
</evidence>
<gene>
    <name evidence="9" type="ORF">ACFSCZ_13450</name>
</gene>
<feature type="transmembrane region" description="Helical" evidence="8">
    <location>
        <begin position="122"/>
        <end position="140"/>
    </location>
</feature>
<dbReference type="Proteomes" id="UP001597301">
    <property type="component" value="Unassembled WGS sequence"/>
</dbReference>
<feature type="transmembrane region" description="Helical" evidence="8">
    <location>
        <begin position="76"/>
        <end position="102"/>
    </location>
</feature>
<reference evidence="10" key="1">
    <citation type="journal article" date="2019" name="Int. J. Syst. Evol. Microbiol.">
        <title>The Global Catalogue of Microorganisms (GCM) 10K type strain sequencing project: providing services to taxonomists for standard genome sequencing and annotation.</title>
        <authorList>
            <consortium name="The Broad Institute Genomics Platform"/>
            <consortium name="The Broad Institute Genome Sequencing Center for Infectious Disease"/>
            <person name="Wu L."/>
            <person name="Ma J."/>
        </authorList>
    </citation>
    <scope>NUCLEOTIDE SEQUENCE [LARGE SCALE GENOMIC DNA]</scope>
    <source>
        <strain evidence="10">CGMCC 1.12295</strain>
    </source>
</reference>
<organism evidence="9 10">
    <name type="scientific">Siminovitchia sediminis</name>
    <dbReference type="NCBI Taxonomy" id="1274353"/>
    <lineage>
        <taxon>Bacteria</taxon>
        <taxon>Bacillati</taxon>
        <taxon>Bacillota</taxon>
        <taxon>Bacilli</taxon>
        <taxon>Bacillales</taxon>
        <taxon>Bacillaceae</taxon>
        <taxon>Siminovitchia</taxon>
    </lineage>
</organism>
<sequence>MNSFEYGDEKISGKELMIAVPSMVISVGALSLPRDIAVETKSSDGWIALVIAGVFCILIIWMMAKIAASFPHQSFFSYASIIVSKPVAVVLTFIFAILFISLGAFNIRVLGDTSQQYLFNQTPVEVVTLSFLLVVVYAVAGSRAALFRLNMLFFPIIIGISLFVILFNLKWVDWTNLFPVFQTDFQGHLRGIKKSAFAYMGFGIVLFYTAYVDRPKNTPKLAMLGMLIPVVLYVLVYLICLLVFSHAATSHLLFPTIDLAKRIELPGGILERVEAIFFIIFTMAVFTTTAMALDVAILALQSIFKRLKKMQLIFMLSPLLYFIALSPQNIGQIHMFGDLLGNYLVSFTFLTTIVLFIIAKIRGVKPNDQKTT</sequence>
<evidence type="ECO:0000256" key="3">
    <source>
        <dbReference type="ARBA" id="ARBA00022448"/>
    </source>
</evidence>
<comment type="caution">
    <text evidence="9">The sequence shown here is derived from an EMBL/GenBank/DDBJ whole genome shotgun (WGS) entry which is preliminary data.</text>
</comment>
<evidence type="ECO:0000313" key="10">
    <source>
        <dbReference type="Proteomes" id="UP001597301"/>
    </source>
</evidence>
<dbReference type="NCBIfam" id="TIGR00912">
    <property type="entry name" value="2A0309"/>
    <property type="match status" value="1"/>
</dbReference>
<feature type="transmembrane region" description="Helical" evidence="8">
    <location>
        <begin position="192"/>
        <end position="211"/>
    </location>
</feature>
<feature type="transmembrane region" description="Helical" evidence="8">
    <location>
        <begin position="312"/>
        <end position="331"/>
    </location>
</feature>
<keyword evidence="10" id="KW-1185">Reference proteome</keyword>
<evidence type="ECO:0000256" key="8">
    <source>
        <dbReference type="SAM" id="Phobius"/>
    </source>
</evidence>
<comment type="similarity">
    <text evidence="2">Belongs to the amino acid-polyamine-organocation (APC) superfamily. Spore germination protein (SGP) (TC 2.A.3.9) family.</text>
</comment>
<name>A0ABW4KL06_9BACI</name>
<accession>A0ABW4KL06</accession>
<evidence type="ECO:0000256" key="2">
    <source>
        <dbReference type="ARBA" id="ARBA00007998"/>
    </source>
</evidence>
<feature type="transmembrane region" description="Helical" evidence="8">
    <location>
        <begin position="45"/>
        <end position="64"/>
    </location>
</feature>
<keyword evidence="3" id="KW-0813">Transport</keyword>
<evidence type="ECO:0000256" key="4">
    <source>
        <dbReference type="ARBA" id="ARBA00022544"/>
    </source>
</evidence>
<dbReference type="InterPro" id="IPR004761">
    <property type="entry name" value="Spore_GerAB"/>
</dbReference>
<feature type="transmembrane region" description="Helical" evidence="8">
    <location>
        <begin position="343"/>
        <end position="361"/>
    </location>
</feature>
<feature type="transmembrane region" description="Helical" evidence="8">
    <location>
        <begin position="152"/>
        <end position="172"/>
    </location>
</feature>
<comment type="subcellular location">
    <subcellularLocation>
        <location evidence="1">Membrane</location>
        <topology evidence="1">Multi-pass membrane protein</topology>
    </subcellularLocation>
</comment>